<evidence type="ECO:0000313" key="3">
    <source>
        <dbReference type="EMBL" id="ORA37431.1"/>
    </source>
</evidence>
<evidence type="ECO:0000313" key="2">
    <source>
        <dbReference type="EMBL" id="BBZ13553.1"/>
    </source>
</evidence>
<reference evidence="2 5" key="2">
    <citation type="journal article" date="2019" name="Emerg. Microbes Infect.">
        <title>Comprehensive subspecies identification of 175 nontuberculous mycobacteria species based on 7547 genomic profiles.</title>
        <authorList>
            <person name="Matsumoto Y."/>
            <person name="Kinjo T."/>
            <person name="Motooka D."/>
            <person name="Nabeya D."/>
            <person name="Jung N."/>
            <person name="Uechi K."/>
            <person name="Horii T."/>
            <person name="Iida T."/>
            <person name="Fujita J."/>
            <person name="Nakamura S."/>
        </authorList>
    </citation>
    <scope>NUCLEOTIDE SEQUENCE [LARGE SCALE GENOMIC DNA]</scope>
    <source>
        <strain evidence="2 5">JCM 12687</strain>
    </source>
</reference>
<feature type="transmembrane region" description="Helical" evidence="1">
    <location>
        <begin position="66"/>
        <end position="91"/>
    </location>
</feature>
<dbReference type="InterPro" id="IPR007313">
    <property type="entry name" value="FxsA"/>
</dbReference>
<organism evidence="3 4">
    <name type="scientific">Mycobacterium branderi</name>
    <dbReference type="NCBI Taxonomy" id="43348"/>
    <lineage>
        <taxon>Bacteria</taxon>
        <taxon>Bacillati</taxon>
        <taxon>Actinomycetota</taxon>
        <taxon>Actinomycetes</taxon>
        <taxon>Mycobacteriales</taxon>
        <taxon>Mycobacteriaceae</taxon>
        <taxon>Mycobacterium</taxon>
    </lineage>
</organism>
<dbReference type="Proteomes" id="UP000192441">
    <property type="component" value="Unassembled WGS sequence"/>
</dbReference>
<accession>A0A7I7WAL7</accession>
<dbReference type="GO" id="GO:0016020">
    <property type="term" value="C:membrane"/>
    <property type="evidence" value="ECO:0007669"/>
    <property type="project" value="InterPro"/>
</dbReference>
<protein>
    <submittedName>
        <fullName evidence="3">Membrane protein FxsA</fullName>
    </submittedName>
</protein>
<dbReference type="PANTHER" id="PTHR35335:SF1">
    <property type="entry name" value="UPF0716 PROTEIN FXSA"/>
    <property type="match status" value="1"/>
</dbReference>
<keyword evidence="1" id="KW-0472">Membrane</keyword>
<dbReference type="EMBL" id="MVHM01000007">
    <property type="protein sequence ID" value="ORA37431.1"/>
    <property type="molecule type" value="Genomic_DNA"/>
</dbReference>
<keyword evidence="1" id="KW-1133">Transmembrane helix</keyword>
<feature type="transmembrane region" description="Helical" evidence="1">
    <location>
        <begin position="6"/>
        <end position="21"/>
    </location>
</feature>
<proteinExistence type="predicted"/>
<dbReference type="Pfam" id="PF04186">
    <property type="entry name" value="FxsA"/>
    <property type="match status" value="1"/>
</dbReference>
<dbReference type="PANTHER" id="PTHR35335">
    <property type="entry name" value="UPF0716 PROTEIN FXSA"/>
    <property type="match status" value="1"/>
</dbReference>
<keyword evidence="1" id="KW-0812">Transmembrane</keyword>
<dbReference type="Proteomes" id="UP000467379">
    <property type="component" value="Chromosome"/>
</dbReference>
<dbReference type="NCBIfam" id="NF008528">
    <property type="entry name" value="PRK11463.1-2"/>
    <property type="match status" value="1"/>
</dbReference>
<dbReference type="RefSeq" id="WP_083131899.1">
    <property type="nucleotide sequence ID" value="NZ_AP022606.1"/>
</dbReference>
<evidence type="ECO:0000256" key="1">
    <source>
        <dbReference type="SAM" id="Phobius"/>
    </source>
</evidence>
<sequence length="142" mass="14544">MVARLFLVYVLVELAVVVALAHTIGLGWTLLVLLGTVVAGAALAGSRVKRELADLVAGRSPVTDGALTALGAGLLVVPGLVSSAVGLLLLLPPTRTVARPLVVAMVARRLGRPLVAAGRPVRPDVIDGEVIDVTDVEPPRLA</sequence>
<gene>
    <name evidence="2" type="primary">fxsA</name>
    <name evidence="3" type="ORF">BST20_13325</name>
    <name evidence="2" type="ORF">MBRA_37480</name>
</gene>
<dbReference type="OrthoDB" id="4753924at2"/>
<keyword evidence="5" id="KW-1185">Reference proteome</keyword>
<evidence type="ECO:0000313" key="4">
    <source>
        <dbReference type="Proteomes" id="UP000192441"/>
    </source>
</evidence>
<dbReference type="EMBL" id="AP022606">
    <property type="protein sequence ID" value="BBZ13553.1"/>
    <property type="molecule type" value="Genomic_DNA"/>
</dbReference>
<dbReference type="AlphaFoldDB" id="A0A7I7WAL7"/>
<name>A0A7I7WAL7_9MYCO</name>
<reference evidence="3 4" key="1">
    <citation type="submission" date="2016-12" db="EMBL/GenBank/DDBJ databases">
        <title>The new phylogeny of genus Mycobacterium.</title>
        <authorList>
            <person name="Tortoli E."/>
            <person name="Trovato A."/>
            <person name="Cirillo D.M."/>
        </authorList>
    </citation>
    <scope>NUCLEOTIDE SEQUENCE [LARGE SCALE GENOMIC DNA]</scope>
    <source>
        <strain evidence="3 4">DSM 44624</strain>
    </source>
</reference>
<evidence type="ECO:0000313" key="5">
    <source>
        <dbReference type="Proteomes" id="UP000467379"/>
    </source>
</evidence>
<reference evidence="2" key="3">
    <citation type="submission" date="2020-02" db="EMBL/GenBank/DDBJ databases">
        <authorList>
            <person name="Matsumoto Y."/>
            <person name="Motooka D."/>
            <person name="Nakamura S."/>
        </authorList>
    </citation>
    <scope>NUCLEOTIDE SEQUENCE</scope>
    <source>
        <strain evidence="2">JCM 12687</strain>
    </source>
</reference>